<dbReference type="SUPFAM" id="SSF55729">
    <property type="entry name" value="Acyl-CoA N-acyltransferases (Nat)"/>
    <property type="match status" value="1"/>
</dbReference>
<dbReference type="EMBL" id="CP062916">
    <property type="protein sequence ID" value="QPF11476.1"/>
    <property type="molecule type" value="Genomic_DNA"/>
</dbReference>
<proteinExistence type="predicted"/>
<protein>
    <submittedName>
        <fullName evidence="3">GNAT family N-acetyltransferase</fullName>
    </submittedName>
    <submittedName>
        <fullName evidence="4">N-acetylglutamate synthase</fullName>
    </submittedName>
</protein>
<dbReference type="Pfam" id="PF00583">
    <property type="entry name" value="Acetyltransf_1"/>
    <property type="match status" value="1"/>
</dbReference>
<evidence type="ECO:0000313" key="3">
    <source>
        <dbReference type="EMBL" id="QPF11476.1"/>
    </source>
</evidence>
<dbReference type="AlphaFoldDB" id="A0A485BJA5"/>
<dbReference type="EMBL" id="CAADJG010000002">
    <property type="protein sequence ID" value="VFS71678.1"/>
    <property type="molecule type" value="Genomic_DNA"/>
</dbReference>
<evidence type="ECO:0000256" key="1">
    <source>
        <dbReference type="ARBA" id="ARBA00022679"/>
    </source>
</evidence>
<organism evidence="4 5">
    <name type="scientific">Raoultella terrigena</name>
    <name type="common">Klebsiella terrigena</name>
    <dbReference type="NCBI Taxonomy" id="577"/>
    <lineage>
        <taxon>Bacteria</taxon>
        <taxon>Pseudomonadati</taxon>
        <taxon>Pseudomonadota</taxon>
        <taxon>Gammaproteobacteria</taxon>
        <taxon>Enterobacterales</taxon>
        <taxon>Enterobacteriaceae</taxon>
        <taxon>Klebsiella/Raoultella group</taxon>
        <taxon>Raoultella</taxon>
    </lineage>
</organism>
<evidence type="ECO:0000259" key="2">
    <source>
        <dbReference type="PROSITE" id="PS51186"/>
    </source>
</evidence>
<evidence type="ECO:0000313" key="5">
    <source>
        <dbReference type="Proteomes" id="UP000332594"/>
    </source>
</evidence>
<keyword evidence="1" id="KW-0808">Transferase</keyword>
<reference evidence="3 6" key="2">
    <citation type="submission" date="2020-10" db="EMBL/GenBank/DDBJ databases">
        <title>Resistance determinants and their genetic context in bacteria from a longitudinal study of pigs reared under conventional and antibiotic-free husbandry practices.</title>
        <authorList>
            <person name="Poulin-Laprade D."/>
            <person name="Brouard J.-S."/>
            <person name="Gagnon N."/>
            <person name="Turcotte A."/>
            <person name="Langlois A."/>
            <person name="Matte J.J."/>
            <person name="Carrillo C.D."/>
            <person name="Zaheer R."/>
            <person name="McAllister T."/>
            <person name="Topp E."/>
            <person name="Talbot G."/>
        </authorList>
    </citation>
    <scope>NUCLEOTIDE SEQUENCE [LARGE SCALE GENOMIC DNA]</scope>
    <source>
        <strain evidence="3 6">Res13-Abat-PEB01-P1-04-A</strain>
    </source>
</reference>
<feature type="domain" description="N-acetyltransferase" evidence="2">
    <location>
        <begin position="2"/>
        <end position="150"/>
    </location>
</feature>
<sequence length="163" mass="17844">MITVEKADPFSPESCGLIESLSAELAAITGDSGKSHFTVDAMDGERTLWVLARNTRGDAVGCGAIRPLTQDIAELKRMYSDRSAHGIGHALLALLETSAKGMGYRELWLETRRVNHRAVRFYEKNGYARIENYGPYIGREEAVCFSKVLAAGRAEVGLQAARP</sequence>
<dbReference type="InterPro" id="IPR016181">
    <property type="entry name" value="Acyl_CoA_acyltransferase"/>
</dbReference>
<name>A0A485BJA5_RAOTE</name>
<dbReference type="PROSITE" id="PS51186">
    <property type="entry name" value="GNAT"/>
    <property type="match status" value="1"/>
</dbReference>
<dbReference type="InterPro" id="IPR050769">
    <property type="entry name" value="NAT_camello-type"/>
</dbReference>
<dbReference type="Proteomes" id="UP000594500">
    <property type="component" value="Chromosome"/>
</dbReference>
<gene>
    <name evidence="3" type="ORF">IMO34_14835</name>
    <name evidence="4" type="ORF">NCTC13038_02390</name>
</gene>
<dbReference type="RefSeq" id="WP_134528468.1">
    <property type="nucleotide sequence ID" value="NZ_BJNO01000001.1"/>
</dbReference>
<dbReference type="Proteomes" id="UP000332594">
    <property type="component" value="Unassembled WGS sequence"/>
</dbReference>
<dbReference type="InterPro" id="IPR000182">
    <property type="entry name" value="GNAT_dom"/>
</dbReference>
<dbReference type="CDD" id="cd04301">
    <property type="entry name" value="NAT_SF"/>
    <property type="match status" value="1"/>
</dbReference>
<evidence type="ECO:0000313" key="4">
    <source>
        <dbReference type="EMBL" id="VFS71678.1"/>
    </source>
</evidence>
<dbReference type="GO" id="GO:0008080">
    <property type="term" value="F:N-acetyltransferase activity"/>
    <property type="evidence" value="ECO:0007669"/>
    <property type="project" value="InterPro"/>
</dbReference>
<dbReference type="Gene3D" id="3.40.630.30">
    <property type="match status" value="1"/>
</dbReference>
<evidence type="ECO:0000313" key="6">
    <source>
        <dbReference type="Proteomes" id="UP000594500"/>
    </source>
</evidence>
<dbReference type="PANTHER" id="PTHR13947">
    <property type="entry name" value="GNAT FAMILY N-ACETYLTRANSFERASE"/>
    <property type="match status" value="1"/>
</dbReference>
<accession>A0A485BJA5</accession>
<dbReference type="PANTHER" id="PTHR13947:SF37">
    <property type="entry name" value="LD18367P"/>
    <property type="match status" value="1"/>
</dbReference>
<reference evidence="4 5" key="1">
    <citation type="submission" date="2019-03" db="EMBL/GenBank/DDBJ databases">
        <authorList>
            <consortium name="Pathogen Informatics"/>
        </authorList>
    </citation>
    <scope>NUCLEOTIDE SEQUENCE [LARGE SCALE GENOMIC DNA]</scope>
    <source>
        <strain evidence="4 5">NCTC13038</strain>
    </source>
</reference>